<proteinExistence type="predicted"/>
<dbReference type="Gramene" id="EFJ16514">
    <property type="protein sequence ID" value="EFJ16514"/>
    <property type="gene ID" value="SELMODRAFT_421706"/>
</dbReference>
<dbReference type="KEGG" id="smo:SELMODRAFT_421706"/>
<dbReference type="Gene3D" id="3.40.50.2020">
    <property type="match status" value="1"/>
</dbReference>
<reference evidence="1 2" key="1">
    <citation type="journal article" date="2011" name="Science">
        <title>The Selaginella genome identifies genetic changes associated with the evolution of vascular plants.</title>
        <authorList>
            <person name="Banks J.A."/>
            <person name="Nishiyama T."/>
            <person name="Hasebe M."/>
            <person name="Bowman J.L."/>
            <person name="Gribskov M."/>
            <person name="dePamphilis C."/>
            <person name="Albert V.A."/>
            <person name="Aono N."/>
            <person name="Aoyama T."/>
            <person name="Ambrose B.A."/>
            <person name="Ashton N.W."/>
            <person name="Axtell M.J."/>
            <person name="Barker E."/>
            <person name="Barker M.S."/>
            <person name="Bennetzen J.L."/>
            <person name="Bonawitz N.D."/>
            <person name="Chapple C."/>
            <person name="Cheng C."/>
            <person name="Correa L.G."/>
            <person name="Dacre M."/>
            <person name="DeBarry J."/>
            <person name="Dreyer I."/>
            <person name="Elias M."/>
            <person name="Engstrom E.M."/>
            <person name="Estelle M."/>
            <person name="Feng L."/>
            <person name="Finet C."/>
            <person name="Floyd S.K."/>
            <person name="Frommer W.B."/>
            <person name="Fujita T."/>
            <person name="Gramzow L."/>
            <person name="Gutensohn M."/>
            <person name="Harholt J."/>
            <person name="Hattori M."/>
            <person name="Heyl A."/>
            <person name="Hirai T."/>
            <person name="Hiwatashi Y."/>
            <person name="Ishikawa M."/>
            <person name="Iwata M."/>
            <person name="Karol K.G."/>
            <person name="Koehler B."/>
            <person name="Kolukisaoglu U."/>
            <person name="Kubo M."/>
            <person name="Kurata T."/>
            <person name="Lalonde S."/>
            <person name="Li K."/>
            <person name="Li Y."/>
            <person name="Litt A."/>
            <person name="Lyons E."/>
            <person name="Manning G."/>
            <person name="Maruyama T."/>
            <person name="Michael T.P."/>
            <person name="Mikami K."/>
            <person name="Miyazaki S."/>
            <person name="Morinaga S."/>
            <person name="Murata T."/>
            <person name="Mueller-Roeber B."/>
            <person name="Nelson D.R."/>
            <person name="Obara M."/>
            <person name="Oguri Y."/>
            <person name="Olmstead R.G."/>
            <person name="Onodera N."/>
            <person name="Petersen B.L."/>
            <person name="Pils B."/>
            <person name="Prigge M."/>
            <person name="Rensing S.A."/>
            <person name="Riano-Pachon D.M."/>
            <person name="Roberts A.W."/>
            <person name="Sato Y."/>
            <person name="Scheller H.V."/>
            <person name="Schulz B."/>
            <person name="Schulz C."/>
            <person name="Shakirov E.V."/>
            <person name="Shibagaki N."/>
            <person name="Shinohara N."/>
            <person name="Shippen D.E."/>
            <person name="Soerensen I."/>
            <person name="Sotooka R."/>
            <person name="Sugimoto N."/>
            <person name="Sugita M."/>
            <person name="Sumikawa N."/>
            <person name="Tanurdzic M."/>
            <person name="Theissen G."/>
            <person name="Ulvskov P."/>
            <person name="Wakazuki S."/>
            <person name="Weng J.K."/>
            <person name="Willats W.W."/>
            <person name="Wipf D."/>
            <person name="Wolf P.G."/>
            <person name="Yang L."/>
            <person name="Zimmer A.D."/>
            <person name="Zhu Q."/>
            <person name="Mitros T."/>
            <person name="Hellsten U."/>
            <person name="Loque D."/>
            <person name="Otillar R."/>
            <person name="Salamov A."/>
            <person name="Schmutz J."/>
            <person name="Shapiro H."/>
            <person name="Lindquist E."/>
            <person name="Lucas S."/>
            <person name="Rokhsar D."/>
            <person name="Grigoriev I.V."/>
        </authorList>
    </citation>
    <scope>NUCLEOTIDE SEQUENCE [LARGE SCALE GENOMIC DNA]</scope>
</reference>
<evidence type="ECO:0000313" key="2">
    <source>
        <dbReference type="Proteomes" id="UP000001514"/>
    </source>
</evidence>
<keyword evidence="2" id="KW-1185">Reference proteome</keyword>
<gene>
    <name evidence="1" type="ORF">SELMODRAFT_421706</name>
</gene>
<dbReference type="InterPro" id="IPR029055">
    <property type="entry name" value="Ntn_hydrolases_N"/>
</dbReference>
<organism evidence="2">
    <name type="scientific">Selaginella moellendorffii</name>
    <name type="common">Spikemoss</name>
    <dbReference type="NCBI Taxonomy" id="88036"/>
    <lineage>
        <taxon>Eukaryota</taxon>
        <taxon>Viridiplantae</taxon>
        <taxon>Streptophyta</taxon>
        <taxon>Embryophyta</taxon>
        <taxon>Tracheophyta</taxon>
        <taxon>Lycopodiopsida</taxon>
        <taxon>Selaginellales</taxon>
        <taxon>Selaginellaceae</taxon>
        <taxon>Selaginella</taxon>
    </lineage>
</organism>
<dbReference type="HOGENOM" id="CLU_644659_0_0_1"/>
<dbReference type="EMBL" id="GL377618">
    <property type="protein sequence ID" value="EFJ16514.1"/>
    <property type="molecule type" value="Genomic_DNA"/>
</dbReference>
<name>D8SG43_SELML</name>
<protein>
    <submittedName>
        <fullName evidence="1">Uncharacterized protein</fullName>
    </submittedName>
</protein>
<dbReference type="Gene3D" id="3.60.20.10">
    <property type="entry name" value="Glutamine Phosphoribosylpyrophosphate, subunit 1, domain 1"/>
    <property type="match status" value="1"/>
</dbReference>
<accession>D8SG43</accession>
<sequence length="426" mass="46514">MAFRVSQSEIFKGVQTQLVKMLSQSALLLPGSRSQQIARIASRPHRFRAQQSFPGNPKVSNPMDGWLRSNEARSKNEGCVAAVTGHKDAGVLVAEALKRMSAARSLESGAAVVELASSGKLELLPNAFHLEFLDDCFLPGNSSIGFAQHLKDPSSFKILAADSGHACAFCGFLVGMELDADGRAFRSYLDRSRKDVCCARSPRLPDQDCGYWLSSDDQSINTGASGLNAAVVIREVMPGELVCIDGTGTTSSVQFNAGERSLECGIEVFIQSSWNYRIHRLRQALCKRLPQLPLPEVWIRAVVIADGRENDRLAEEFAKAKGFSYSRIGHHSFGELVRGNRVLVVGSSYQRALESVTRLKGGEYGPGAIHVLLFSPVVTMDCCYSKLATMVSQQEVDVKWLPVEDFYDVVAQETGKTPCCACLRNA</sequence>
<dbReference type="AlphaFoldDB" id="D8SG43"/>
<dbReference type="InterPro" id="IPR029057">
    <property type="entry name" value="PRTase-like"/>
</dbReference>
<dbReference type="InParanoid" id="D8SG43"/>
<evidence type="ECO:0000313" key="1">
    <source>
        <dbReference type="EMBL" id="EFJ16514.1"/>
    </source>
</evidence>
<dbReference type="Proteomes" id="UP000001514">
    <property type="component" value="Unassembled WGS sequence"/>
</dbReference>